<keyword evidence="4 5" id="KW-0472">Membrane</keyword>
<dbReference type="Pfam" id="PF04932">
    <property type="entry name" value="Wzy_C"/>
    <property type="match status" value="1"/>
</dbReference>
<feature type="transmembrane region" description="Helical" evidence="5">
    <location>
        <begin position="336"/>
        <end position="357"/>
    </location>
</feature>
<feature type="transmembrane region" description="Helical" evidence="5">
    <location>
        <begin position="210"/>
        <end position="226"/>
    </location>
</feature>
<dbReference type="eggNOG" id="COG3307">
    <property type="taxonomic scope" value="Bacteria"/>
</dbReference>
<dbReference type="OrthoDB" id="4391260at2"/>
<evidence type="ECO:0000259" key="6">
    <source>
        <dbReference type="Pfam" id="PF04932"/>
    </source>
</evidence>
<keyword evidence="3 5" id="KW-1133">Transmembrane helix</keyword>
<dbReference type="EMBL" id="CP002395">
    <property type="protein sequence ID" value="ADU13851.1"/>
    <property type="molecule type" value="Genomic_DNA"/>
</dbReference>
<dbReference type="GO" id="GO:0016020">
    <property type="term" value="C:membrane"/>
    <property type="evidence" value="ECO:0007669"/>
    <property type="project" value="UniProtKB-SubCell"/>
</dbReference>
<name>E8RMA0_ASTEC</name>
<sequence>MTRLAKNKTYSVPEAAFESTFSKKTQIYVAATFVLSAMSLELQLGGAPSSLGNVFVGAFAILLIAYKFYIGRSKSSSKNDKLMIFDFAYLTYCTYTLITFYWSVSPFITIIASLSPILLWLCTYEIRGISTEKFVNATLLLCFIVAILSLASILVDRSFAFQPRSSTGGNELRGIFKHQLRLGAFMASGICVFVIALLNKHSINVFRNKFFLTFAVIVIAICLIMANARLYTVCAALSLLITFLLYGWGEGRFVRLYIIVGILLLVVPFFGTFLTYIDQSGFDTSLSGRDLVWNRTSSAIVDESRLLGYGYGTFDTPYFDYLFRGNYRPAHAHNSFLQALFETGIIGLSLVCILIVLQIKGAWSRLRSNGKYSYALFFIVYNVLSSLFGLNYAGAISLNFALMLAFLSLECRKR</sequence>
<protein>
    <submittedName>
        <fullName evidence="7">O-antigen polymerase</fullName>
    </submittedName>
</protein>
<feature type="transmembrane region" description="Helical" evidence="5">
    <location>
        <begin position="82"/>
        <end position="101"/>
    </location>
</feature>
<dbReference type="InterPro" id="IPR051533">
    <property type="entry name" value="WaaL-like"/>
</dbReference>
<dbReference type="Proteomes" id="UP000001492">
    <property type="component" value="Chromosome 1"/>
</dbReference>
<organism evidence="7 8">
    <name type="scientific">Asticcacaulis excentricus (strain ATCC 15261 / DSM 4724 / KCTC 12464 / NCIMB 9791 / VKM B-1370 / CB 48)</name>
    <dbReference type="NCBI Taxonomy" id="573065"/>
    <lineage>
        <taxon>Bacteria</taxon>
        <taxon>Pseudomonadati</taxon>
        <taxon>Pseudomonadota</taxon>
        <taxon>Alphaproteobacteria</taxon>
        <taxon>Caulobacterales</taxon>
        <taxon>Caulobacteraceae</taxon>
        <taxon>Asticcacaulis</taxon>
    </lineage>
</organism>
<evidence type="ECO:0000256" key="3">
    <source>
        <dbReference type="ARBA" id="ARBA00022989"/>
    </source>
</evidence>
<feature type="transmembrane region" description="Helical" evidence="5">
    <location>
        <begin position="180"/>
        <end position="198"/>
    </location>
</feature>
<dbReference type="AlphaFoldDB" id="E8RMA0"/>
<feature type="transmembrane region" description="Helical" evidence="5">
    <location>
        <begin position="138"/>
        <end position="160"/>
    </location>
</feature>
<gene>
    <name evidence="7" type="ordered locus">Astex_2193</name>
</gene>
<feature type="transmembrane region" description="Helical" evidence="5">
    <location>
        <begin position="256"/>
        <end position="277"/>
    </location>
</feature>
<dbReference type="KEGG" id="aex:Astex_2193"/>
<reference evidence="8" key="1">
    <citation type="submission" date="2010-12" db="EMBL/GenBank/DDBJ databases">
        <title>Complete sequence of chromosome 1 of Asticcacaulis excentricus CB 48.</title>
        <authorList>
            <consortium name="US DOE Joint Genome Institute"/>
            <person name="Lucas S."/>
            <person name="Copeland A."/>
            <person name="Lapidus A."/>
            <person name="Cheng J.-F."/>
            <person name="Bruce D."/>
            <person name="Goodwin L."/>
            <person name="Pitluck S."/>
            <person name="Teshima H."/>
            <person name="Davenport K."/>
            <person name="Detter J.C."/>
            <person name="Han C."/>
            <person name="Tapia R."/>
            <person name="Land M."/>
            <person name="Hauser L."/>
            <person name="Jeffries C."/>
            <person name="Kyrpides N."/>
            <person name="Ivanova N."/>
            <person name="Ovchinnikova G."/>
            <person name="Brun Y.V."/>
            <person name="Woyke T."/>
        </authorList>
    </citation>
    <scope>NUCLEOTIDE SEQUENCE [LARGE SCALE GENOMIC DNA]</scope>
    <source>
        <strain evidence="8">ATCC 15261 / DSM 4724 / KCTC 12464 / NCIMB 9791 / VKM B-1370 / CB 48</strain>
    </source>
</reference>
<feature type="transmembrane region" description="Helical" evidence="5">
    <location>
        <begin position="51"/>
        <end position="70"/>
    </location>
</feature>
<accession>E8RMA0</accession>
<evidence type="ECO:0000313" key="7">
    <source>
        <dbReference type="EMBL" id="ADU13851.1"/>
    </source>
</evidence>
<evidence type="ECO:0000313" key="8">
    <source>
        <dbReference type="Proteomes" id="UP000001492"/>
    </source>
</evidence>
<evidence type="ECO:0000256" key="2">
    <source>
        <dbReference type="ARBA" id="ARBA00022692"/>
    </source>
</evidence>
<evidence type="ECO:0000256" key="5">
    <source>
        <dbReference type="SAM" id="Phobius"/>
    </source>
</evidence>
<evidence type="ECO:0000256" key="1">
    <source>
        <dbReference type="ARBA" id="ARBA00004141"/>
    </source>
</evidence>
<dbReference type="PANTHER" id="PTHR37422">
    <property type="entry name" value="TEICHURONIC ACID BIOSYNTHESIS PROTEIN TUAE"/>
    <property type="match status" value="1"/>
</dbReference>
<proteinExistence type="predicted"/>
<dbReference type="HOGENOM" id="CLU_668434_0_0_5"/>
<dbReference type="RefSeq" id="WP_013479679.1">
    <property type="nucleotide sequence ID" value="NC_014816.1"/>
</dbReference>
<dbReference type="PANTHER" id="PTHR37422:SF17">
    <property type="entry name" value="O-ANTIGEN LIGASE"/>
    <property type="match status" value="1"/>
</dbReference>
<keyword evidence="8" id="KW-1185">Reference proteome</keyword>
<keyword evidence="2 5" id="KW-0812">Transmembrane</keyword>
<feature type="domain" description="O-antigen ligase-related" evidence="6">
    <location>
        <begin position="214"/>
        <end position="351"/>
    </location>
</feature>
<feature type="transmembrane region" description="Helical" evidence="5">
    <location>
        <begin position="232"/>
        <end position="249"/>
    </location>
</feature>
<feature type="transmembrane region" description="Helical" evidence="5">
    <location>
        <begin position="107"/>
        <end position="126"/>
    </location>
</feature>
<evidence type="ECO:0000256" key="4">
    <source>
        <dbReference type="ARBA" id="ARBA00023136"/>
    </source>
</evidence>
<dbReference type="InterPro" id="IPR007016">
    <property type="entry name" value="O-antigen_ligase-rel_domated"/>
</dbReference>
<feature type="transmembrane region" description="Helical" evidence="5">
    <location>
        <begin position="27"/>
        <end position="45"/>
    </location>
</feature>
<comment type="subcellular location">
    <subcellularLocation>
        <location evidence="1">Membrane</location>
        <topology evidence="1">Multi-pass membrane protein</topology>
    </subcellularLocation>
</comment>
<dbReference type="STRING" id="573065.Astex_2193"/>